<keyword evidence="4" id="KW-0805">Transcription regulation</keyword>
<dbReference type="Gene3D" id="4.10.240.10">
    <property type="entry name" value="Zn(2)-C6 fungal-type DNA-binding domain"/>
    <property type="match status" value="1"/>
</dbReference>
<dbReference type="Pfam" id="PF04082">
    <property type="entry name" value="Fungal_trans"/>
    <property type="match status" value="1"/>
</dbReference>
<dbReference type="GO" id="GO:0000981">
    <property type="term" value="F:DNA-binding transcription factor activity, RNA polymerase II-specific"/>
    <property type="evidence" value="ECO:0007669"/>
    <property type="project" value="InterPro"/>
</dbReference>
<dbReference type="PROSITE" id="PS50048">
    <property type="entry name" value="ZN2_CY6_FUNGAL_2"/>
    <property type="match status" value="1"/>
</dbReference>
<evidence type="ECO:0000256" key="8">
    <source>
        <dbReference type="SAM" id="MobiDB-lite"/>
    </source>
</evidence>
<dbReference type="CDD" id="cd00067">
    <property type="entry name" value="GAL4"/>
    <property type="match status" value="1"/>
</dbReference>
<feature type="compositionally biased region" description="Basic and acidic residues" evidence="8">
    <location>
        <begin position="96"/>
        <end position="118"/>
    </location>
</feature>
<dbReference type="PANTHER" id="PTHR31313">
    <property type="entry name" value="TY1 ENHANCER ACTIVATOR"/>
    <property type="match status" value="1"/>
</dbReference>
<evidence type="ECO:0000256" key="6">
    <source>
        <dbReference type="ARBA" id="ARBA00023163"/>
    </source>
</evidence>
<dbReference type="AlphaFoldDB" id="A0A9N9A247"/>
<dbReference type="InterPro" id="IPR001138">
    <property type="entry name" value="Zn2Cys6_DnaBD"/>
</dbReference>
<keyword evidence="3" id="KW-0862">Zinc</keyword>
<evidence type="ECO:0000256" key="4">
    <source>
        <dbReference type="ARBA" id="ARBA00023015"/>
    </source>
</evidence>
<dbReference type="GO" id="GO:0003677">
    <property type="term" value="F:DNA binding"/>
    <property type="evidence" value="ECO:0007669"/>
    <property type="project" value="UniProtKB-KW"/>
</dbReference>
<dbReference type="Proteomes" id="UP000789572">
    <property type="component" value="Unassembled WGS sequence"/>
</dbReference>
<proteinExistence type="predicted"/>
<dbReference type="SUPFAM" id="SSF57701">
    <property type="entry name" value="Zn2/Cys6 DNA-binding domain"/>
    <property type="match status" value="1"/>
</dbReference>
<dbReference type="PROSITE" id="PS00463">
    <property type="entry name" value="ZN2_CY6_FUNGAL_1"/>
    <property type="match status" value="1"/>
</dbReference>
<dbReference type="GO" id="GO:0006351">
    <property type="term" value="P:DNA-templated transcription"/>
    <property type="evidence" value="ECO:0007669"/>
    <property type="project" value="InterPro"/>
</dbReference>
<dbReference type="SMART" id="SM00066">
    <property type="entry name" value="GAL4"/>
    <property type="match status" value="1"/>
</dbReference>
<dbReference type="EMBL" id="CAJVPJ010000350">
    <property type="protein sequence ID" value="CAG8514955.1"/>
    <property type="molecule type" value="Genomic_DNA"/>
</dbReference>
<dbReference type="InterPro" id="IPR036864">
    <property type="entry name" value="Zn2-C6_fun-type_DNA-bd_sf"/>
</dbReference>
<reference evidence="10" key="1">
    <citation type="submission" date="2021-06" db="EMBL/GenBank/DDBJ databases">
        <authorList>
            <person name="Kallberg Y."/>
            <person name="Tangrot J."/>
            <person name="Rosling A."/>
        </authorList>
    </citation>
    <scope>NUCLEOTIDE SEQUENCE</scope>
    <source>
        <strain evidence="10">IA702</strain>
    </source>
</reference>
<feature type="region of interest" description="Disordered" evidence="8">
    <location>
        <begin position="96"/>
        <end position="164"/>
    </location>
</feature>
<dbReference type="OrthoDB" id="2123952at2759"/>
<evidence type="ECO:0000256" key="1">
    <source>
        <dbReference type="ARBA" id="ARBA00004123"/>
    </source>
</evidence>
<keyword evidence="7" id="KW-0539">Nucleus</keyword>
<evidence type="ECO:0000256" key="7">
    <source>
        <dbReference type="ARBA" id="ARBA00023242"/>
    </source>
</evidence>
<keyword evidence="6" id="KW-0804">Transcription</keyword>
<dbReference type="GO" id="GO:0008270">
    <property type="term" value="F:zinc ion binding"/>
    <property type="evidence" value="ECO:0007669"/>
    <property type="project" value="InterPro"/>
</dbReference>
<dbReference type="GO" id="GO:0005634">
    <property type="term" value="C:nucleus"/>
    <property type="evidence" value="ECO:0007669"/>
    <property type="project" value="UniProtKB-SubCell"/>
</dbReference>
<comment type="subcellular location">
    <subcellularLocation>
        <location evidence="1">Nucleus</location>
    </subcellularLocation>
</comment>
<keyword evidence="5" id="KW-0238">DNA-binding</keyword>
<evidence type="ECO:0000256" key="2">
    <source>
        <dbReference type="ARBA" id="ARBA00022723"/>
    </source>
</evidence>
<evidence type="ECO:0000313" key="10">
    <source>
        <dbReference type="EMBL" id="CAG8514955.1"/>
    </source>
</evidence>
<evidence type="ECO:0000313" key="11">
    <source>
        <dbReference type="Proteomes" id="UP000789572"/>
    </source>
</evidence>
<dbReference type="PANTHER" id="PTHR31313:SF81">
    <property type="entry name" value="TY1 ENHANCER ACTIVATOR"/>
    <property type="match status" value="1"/>
</dbReference>
<keyword evidence="2" id="KW-0479">Metal-binding</keyword>
<dbReference type="CDD" id="cd12148">
    <property type="entry name" value="fungal_TF_MHR"/>
    <property type="match status" value="1"/>
</dbReference>
<name>A0A9N9A247_9GLOM</name>
<feature type="domain" description="Zn(2)-C6 fungal-type" evidence="9">
    <location>
        <begin position="28"/>
        <end position="57"/>
    </location>
</feature>
<accession>A0A9N9A247</accession>
<evidence type="ECO:0000256" key="5">
    <source>
        <dbReference type="ARBA" id="ARBA00023125"/>
    </source>
</evidence>
<gene>
    <name evidence="10" type="ORF">POCULU_LOCUS3269</name>
</gene>
<keyword evidence="11" id="KW-1185">Reference proteome</keyword>
<sequence length="864" mass="95842">MSLFILDDMIVDESNDNMENKRVKITTACDICRRRKVKCDGASPCTNCQRGGYQCVFSDASTKRPRGPPKGFVALIEDRLHTIESLLVNLVNKDTSDTKEIKREHDPPPSDDKSDHQRFSSFKIRHYSPPSVSSDAQPVFLPKPSPADPNHTKSFGDDLPEEDEEALQRSIKSLNILNSTAFLLGNPTYKSREPALPNSFPSVPQPPQEVVKQLLEKYFTHFHMHTPIVNRAQLYSQLLSTDNPVSPLLLNALCAVGAMFPPILQDLYTPTVFYERARSLLDSFIDTPRLSTVQALILLCMVDQCKTVSYRQQTYISMAIRMAQSLGLHKRNSPAYQGKYCQTKKLIWWACYALDRLSSMATGDPLLISDELCDIDLPSPDEMENQEGNVQKMTHTNASIQLVTIFLHMVKLTQLMGQIIEYSQTMAAMGLAASWAHHNTVACLEAALLNWTKELPHQLQFPPTPHNTPFSGHSAALFMHYHALQVMLFYPYILSAGSQGPNMRFNKTYIKALSICITAAQNITNIGGTLNNVYVSTAFPSIFHCLAQATKVHILNLSASKRGLLLPAYKNICRTIFIYRFYAEHGVMTELANQMVKALEHILHTNRERVAHSDDKVSSTVTKLHLTHPLAVEDKNPSENPGTIPTPVCCPYSPPVSTQSSSPTAGDLATRTQNIYIQSQDSPIQSVMNVNNNQDKAFMPIDVSNQFSSEFFSPGVITVPTTSDISSTDPQFWNVGMNLMNFDETFDTASAATPTTVTNNLATMTPPQNYSPYQHQNASTPASMASPVSSSDFKDRILSTHSPLSSLENDTDCENSLTDDVANVGTRHQQRYVLCDGLAGVFSDSEDSWLGVSGALMHNLSVAS</sequence>
<dbReference type="Pfam" id="PF00172">
    <property type="entry name" value="Zn_clus"/>
    <property type="match status" value="1"/>
</dbReference>
<evidence type="ECO:0000256" key="3">
    <source>
        <dbReference type="ARBA" id="ARBA00022833"/>
    </source>
</evidence>
<dbReference type="InterPro" id="IPR051615">
    <property type="entry name" value="Transcr_Regulatory_Elem"/>
</dbReference>
<comment type="caution">
    <text evidence="10">The sequence shown here is derived from an EMBL/GenBank/DDBJ whole genome shotgun (WGS) entry which is preliminary data.</text>
</comment>
<dbReference type="SMART" id="SM00906">
    <property type="entry name" value="Fungal_trans"/>
    <property type="match status" value="1"/>
</dbReference>
<protein>
    <submittedName>
        <fullName evidence="10">1412_t:CDS:1</fullName>
    </submittedName>
</protein>
<evidence type="ECO:0000259" key="9">
    <source>
        <dbReference type="PROSITE" id="PS50048"/>
    </source>
</evidence>
<organism evidence="10 11">
    <name type="scientific">Paraglomus occultum</name>
    <dbReference type="NCBI Taxonomy" id="144539"/>
    <lineage>
        <taxon>Eukaryota</taxon>
        <taxon>Fungi</taxon>
        <taxon>Fungi incertae sedis</taxon>
        <taxon>Mucoromycota</taxon>
        <taxon>Glomeromycotina</taxon>
        <taxon>Glomeromycetes</taxon>
        <taxon>Paraglomerales</taxon>
        <taxon>Paraglomeraceae</taxon>
        <taxon>Paraglomus</taxon>
    </lineage>
</organism>
<dbReference type="InterPro" id="IPR007219">
    <property type="entry name" value="XnlR_reg_dom"/>
</dbReference>